<sequence length="933" mass="107037">MFALTSEKRGGPIVNINPYLWAKKTEKNGLFLWLPLSQHLEDTHRVSERLWELWLNNGQRKLIIDSLSYPTEEKAKQLVRFLGAIHDIAKATPAFQIKKGFANSDDLDIQLLERLERNGFNGITKLKLPSPNKSHHALAGETLLSWYGVSEDIHSIISGHHGKPADRKKEYEQQSSYLENYFQEESSNSFIYQKWEEVQYEIFQWALQSSGFVHINDLPEITQSGQVILSGLLIMSDWIASNEEFFPLLPIDELETEDQEARFANGWKKWFKSLPWEEKLYSEPEELYTKRFGFSAPRDVQKKLTNIIEETEEPGIFILEAPMGIGKTEASLVGVEQLAVKTGRNGLFFGLPTQATSNGIFPRINSWLTSIKDEIGENLPIRLAHGKAALNKEFSSLARNVDIDGEDNGTVFVNEWFSGRKTSALDDFVVGTVDQFLLLALKQKHLALRHLGFSKKVVIIDEVHAYDAHMGQYLMRAIQWMGTYGVPVLILSATLPAKSRKKLVKSYLRGKKDQVQKSQLETDFFQTDAYPLITYTDGKEVKQLQDFEKDKTKQVMIHRYDEDDLEQLLNTLTQSDGVIGIIVNTVKRAQRLARQCVEKYGSERVELLHSNFIATDRMKKENELIEMIGKGATRPKQKIIIGTQVMEQSLDIDFDVLISDLAPMDLLIQRVGRLHRHDIQRPRAFTKAALYILGTNQELEFEDGAEFIYGGYLLTRTQHYLPDTLVLPEQISTLVQKVYGENDIEISTRLEKKYTEMKKKHEENLKNKKDKADTYKLDGPARKTSRRRNTLIGWLDFSAKDKGEEHASAQVRDSQDTLEVIALKKIGDGYGTFDEAYDLSNKIDDFNTAKEIAKHTLRLPYTLSYPSIIDSTIEILEKENKKYLSEWQNQSWLKGSLGIVFNENNEYYLNGYILHYDPKFGLVYDKEEKNGEV</sequence>
<keyword evidence="3" id="KW-0540">Nuclease</keyword>
<evidence type="ECO:0000256" key="4">
    <source>
        <dbReference type="ARBA" id="ARBA00022723"/>
    </source>
</evidence>
<feature type="region of interest" description="Disordered" evidence="11">
    <location>
        <begin position="760"/>
        <end position="780"/>
    </location>
</feature>
<name>A0ABN5QYG3_9ENTE</name>
<evidence type="ECO:0000256" key="5">
    <source>
        <dbReference type="ARBA" id="ARBA00022741"/>
    </source>
</evidence>
<organism evidence="14 15">
    <name type="scientific">Tetragenococcus osmophilus</name>
    <dbReference type="NCBI Taxonomy" id="526944"/>
    <lineage>
        <taxon>Bacteria</taxon>
        <taxon>Bacillati</taxon>
        <taxon>Bacillota</taxon>
        <taxon>Bacilli</taxon>
        <taxon>Lactobacillales</taxon>
        <taxon>Enterococcaceae</taxon>
        <taxon>Tetragenococcus</taxon>
    </lineage>
</organism>
<evidence type="ECO:0000256" key="8">
    <source>
        <dbReference type="ARBA" id="ARBA00022840"/>
    </source>
</evidence>
<keyword evidence="4" id="KW-0479">Metal-binding</keyword>
<evidence type="ECO:0000256" key="1">
    <source>
        <dbReference type="ARBA" id="ARBA00006847"/>
    </source>
</evidence>
<dbReference type="Pfam" id="PF18395">
    <property type="entry name" value="Cas3_C"/>
    <property type="match status" value="1"/>
</dbReference>
<feature type="domain" description="HD Cas3-type" evidence="13">
    <location>
        <begin position="29"/>
        <end position="239"/>
    </location>
</feature>
<feature type="domain" description="Helicase ATP-binding" evidence="12">
    <location>
        <begin position="308"/>
        <end position="513"/>
    </location>
</feature>
<evidence type="ECO:0000259" key="12">
    <source>
        <dbReference type="PROSITE" id="PS51192"/>
    </source>
</evidence>
<dbReference type="RefSeq" id="WP_123936593.1">
    <property type="nucleotide sequence ID" value="NZ_CP027783.1"/>
</dbReference>
<gene>
    <name evidence="14" type="ORF">C7K38_10775</name>
</gene>
<keyword evidence="6" id="KW-0378">Hydrolase</keyword>
<dbReference type="PANTHER" id="PTHR47959:SF16">
    <property type="entry name" value="CRISPR-ASSOCIATED NUCLEASE_HELICASE CAS3-RELATED"/>
    <property type="match status" value="1"/>
</dbReference>
<dbReference type="InterPro" id="IPR038257">
    <property type="entry name" value="CRISPR-assoc_Cas3_HD_sf"/>
</dbReference>
<dbReference type="NCBIfam" id="TIGR01587">
    <property type="entry name" value="cas3_core"/>
    <property type="match status" value="1"/>
</dbReference>
<dbReference type="InterPro" id="IPR027417">
    <property type="entry name" value="P-loop_NTPase"/>
</dbReference>
<dbReference type="InterPro" id="IPR006483">
    <property type="entry name" value="CRISPR-assoc_Cas3_HD"/>
</dbReference>
<dbReference type="Pfam" id="PF22590">
    <property type="entry name" value="Cas3-like_C_2"/>
    <property type="match status" value="1"/>
</dbReference>
<evidence type="ECO:0000256" key="9">
    <source>
        <dbReference type="ARBA" id="ARBA00023118"/>
    </source>
</evidence>
<dbReference type="Proteomes" id="UP000268310">
    <property type="component" value="Chromosome"/>
</dbReference>
<dbReference type="InterPro" id="IPR050079">
    <property type="entry name" value="DEAD_box_RNA_helicase"/>
</dbReference>
<keyword evidence="7" id="KW-0347">Helicase</keyword>
<dbReference type="InterPro" id="IPR006474">
    <property type="entry name" value="Helicase_Cas3_CRISPR-ass_core"/>
</dbReference>
<dbReference type="InterPro" id="IPR011545">
    <property type="entry name" value="DEAD/DEAH_box_helicase_dom"/>
</dbReference>
<dbReference type="PROSITE" id="PS51192">
    <property type="entry name" value="HELICASE_ATP_BIND_1"/>
    <property type="match status" value="1"/>
</dbReference>
<evidence type="ECO:0000256" key="7">
    <source>
        <dbReference type="ARBA" id="ARBA00022806"/>
    </source>
</evidence>
<evidence type="ECO:0000256" key="6">
    <source>
        <dbReference type="ARBA" id="ARBA00022801"/>
    </source>
</evidence>
<dbReference type="Pfam" id="PF18019">
    <property type="entry name" value="Cas3_HD"/>
    <property type="match status" value="1"/>
</dbReference>
<evidence type="ECO:0000256" key="2">
    <source>
        <dbReference type="ARBA" id="ARBA00009046"/>
    </source>
</evidence>
<accession>A0ABN5QYG3</accession>
<dbReference type="PROSITE" id="PS51643">
    <property type="entry name" value="HD_CAS3"/>
    <property type="match status" value="1"/>
</dbReference>
<dbReference type="Gene3D" id="3.40.50.300">
    <property type="entry name" value="P-loop containing nucleotide triphosphate hydrolases"/>
    <property type="match status" value="2"/>
</dbReference>
<dbReference type="CDD" id="cd09641">
    <property type="entry name" value="Cas3''_I"/>
    <property type="match status" value="1"/>
</dbReference>
<proteinExistence type="inferred from homology"/>
<evidence type="ECO:0000259" key="13">
    <source>
        <dbReference type="PROSITE" id="PS51643"/>
    </source>
</evidence>
<dbReference type="SUPFAM" id="SSF52540">
    <property type="entry name" value="P-loop containing nucleoside triphosphate hydrolases"/>
    <property type="match status" value="1"/>
</dbReference>
<evidence type="ECO:0000256" key="10">
    <source>
        <dbReference type="ARBA" id="ARBA00038437"/>
    </source>
</evidence>
<dbReference type="PANTHER" id="PTHR47959">
    <property type="entry name" value="ATP-DEPENDENT RNA HELICASE RHLE-RELATED"/>
    <property type="match status" value="1"/>
</dbReference>
<keyword evidence="9" id="KW-0051">Antiviral defense</keyword>
<reference evidence="14 15" key="1">
    <citation type="journal article" date="2012" name="Int. J. Syst. Evol. Microbiol.">
        <title>Characterization of Tetragenococcus strains from sugar thick juice reveals a novel species, Tetragenococcus osmophilus sp. nov., and divides Tetragenococcus halophilus into two subspecies, T. halophilus subsp. halophilus subsp. nov. and T. halophilus subsp. flandriensis subsp. nov.</title>
        <authorList>
            <person name="Juste A."/>
            <person name="Van Trappen S."/>
            <person name="Verreth C."/>
            <person name="Cleenwerck I."/>
            <person name="De Vos P."/>
            <person name="Lievens B."/>
            <person name="Willems K.A."/>
        </authorList>
    </citation>
    <scope>NUCLEOTIDE SEQUENCE [LARGE SCALE GENOMIC DNA]</scope>
    <source>
        <strain evidence="14 15">JCM 31126</strain>
    </source>
</reference>
<dbReference type="NCBIfam" id="TIGR01596">
    <property type="entry name" value="cas3_HD"/>
    <property type="match status" value="1"/>
</dbReference>
<comment type="similarity">
    <text evidence="1">In the N-terminal section; belongs to the CRISPR-associated nuclease Cas3-HD family.</text>
</comment>
<evidence type="ECO:0000313" key="15">
    <source>
        <dbReference type="Proteomes" id="UP000268310"/>
    </source>
</evidence>
<dbReference type="InterPro" id="IPR001650">
    <property type="entry name" value="Helicase_C-like"/>
</dbReference>
<dbReference type="InterPro" id="IPR041372">
    <property type="entry name" value="Cas3_C"/>
</dbReference>
<dbReference type="InterPro" id="IPR014001">
    <property type="entry name" value="Helicase_ATP-bd"/>
</dbReference>
<protein>
    <submittedName>
        <fullName evidence="14">CRISPR-associated helicase/endonuclease Cas3</fullName>
    </submittedName>
</protein>
<dbReference type="CDD" id="cd17930">
    <property type="entry name" value="DEXHc_cas3"/>
    <property type="match status" value="1"/>
</dbReference>
<evidence type="ECO:0000256" key="11">
    <source>
        <dbReference type="SAM" id="MobiDB-lite"/>
    </source>
</evidence>
<dbReference type="Gene3D" id="1.10.3210.30">
    <property type="match status" value="1"/>
</dbReference>
<dbReference type="SMART" id="SM00490">
    <property type="entry name" value="HELICc"/>
    <property type="match status" value="1"/>
</dbReference>
<comment type="similarity">
    <text evidence="10">Belongs to the DEAD box helicase family.</text>
</comment>
<comment type="similarity">
    <text evidence="2">In the central section; belongs to the CRISPR-associated helicase Cas3 family.</text>
</comment>
<keyword evidence="5" id="KW-0547">Nucleotide-binding</keyword>
<keyword evidence="15" id="KW-1185">Reference proteome</keyword>
<dbReference type="Pfam" id="PF00270">
    <property type="entry name" value="DEAD"/>
    <property type="match status" value="1"/>
</dbReference>
<dbReference type="SMART" id="SM00487">
    <property type="entry name" value="DEXDc"/>
    <property type="match status" value="1"/>
</dbReference>
<evidence type="ECO:0000313" key="14">
    <source>
        <dbReference type="EMBL" id="AYW48820.1"/>
    </source>
</evidence>
<dbReference type="EMBL" id="CP027783">
    <property type="protein sequence ID" value="AYW48820.1"/>
    <property type="molecule type" value="Genomic_DNA"/>
</dbReference>
<evidence type="ECO:0000256" key="3">
    <source>
        <dbReference type="ARBA" id="ARBA00022722"/>
    </source>
</evidence>
<dbReference type="InterPro" id="IPR054712">
    <property type="entry name" value="Cas3-like_dom"/>
</dbReference>
<keyword evidence="8" id="KW-0067">ATP-binding</keyword>